<dbReference type="PROSITE" id="PS01195">
    <property type="entry name" value="PEPT_TRNA_HYDROL_1"/>
    <property type="match status" value="1"/>
</dbReference>
<dbReference type="PROSITE" id="PS01196">
    <property type="entry name" value="PEPT_TRNA_HYDROL_2"/>
    <property type="match status" value="1"/>
</dbReference>
<keyword evidence="8" id="KW-0963">Cytoplasm</keyword>
<feature type="site" description="Stabilizes the basic form of H active site to accept a proton" evidence="8">
    <location>
        <position position="112"/>
    </location>
</feature>
<feature type="active site" description="Proton acceptor" evidence="8">
    <location>
        <position position="39"/>
    </location>
</feature>
<comment type="function">
    <text evidence="8">Catalyzes the release of premature peptidyl moieties from peptidyl-tRNA molecules trapped in stalled 50S ribosomal subunits, and thus maintains levels of free tRNAs and 50S ribosomes.</text>
</comment>
<dbReference type="EC" id="3.1.1.29" evidence="1 8"/>
<keyword evidence="2 8" id="KW-0820">tRNA-binding</keyword>
<dbReference type="InterPro" id="IPR001328">
    <property type="entry name" value="Pept_tRNA_hydro"/>
</dbReference>
<evidence type="ECO:0000256" key="4">
    <source>
        <dbReference type="ARBA" id="ARBA00022884"/>
    </source>
</evidence>
<dbReference type="EMBL" id="FQXK01000024">
    <property type="protein sequence ID" value="SHI28631.1"/>
    <property type="molecule type" value="Genomic_DNA"/>
</dbReference>
<dbReference type="PANTHER" id="PTHR17224:SF1">
    <property type="entry name" value="PEPTIDYL-TRNA HYDROLASE"/>
    <property type="match status" value="1"/>
</dbReference>
<evidence type="ECO:0000256" key="8">
    <source>
        <dbReference type="HAMAP-Rule" id="MF_00083"/>
    </source>
</evidence>
<reference evidence="12" key="1">
    <citation type="submission" date="2016-11" db="EMBL/GenBank/DDBJ databases">
        <authorList>
            <person name="Varghese N."/>
            <person name="Submissions S."/>
        </authorList>
    </citation>
    <scope>NUCLEOTIDE SEQUENCE [LARGE SCALE GENOMIC DNA]</scope>
    <source>
        <strain evidence="12">DSM 3071</strain>
    </source>
</reference>
<dbReference type="STRING" id="1121131.SAMN02745229_02793"/>
<gene>
    <name evidence="8" type="primary">pth</name>
    <name evidence="11" type="ORF">SAMN02745229_02793</name>
</gene>
<evidence type="ECO:0000256" key="3">
    <source>
        <dbReference type="ARBA" id="ARBA00022801"/>
    </source>
</evidence>
<dbReference type="GO" id="GO:0006515">
    <property type="term" value="P:protein quality control for misfolded or incompletely synthesized proteins"/>
    <property type="evidence" value="ECO:0007669"/>
    <property type="project" value="UniProtKB-UniRule"/>
</dbReference>
<comment type="function">
    <text evidence="8">Hydrolyzes ribosome-free peptidyl-tRNAs (with 1 or more amino acids incorporated), which drop off the ribosome during protein synthesis, or as a result of ribosome stalling.</text>
</comment>
<dbReference type="CDD" id="cd00462">
    <property type="entry name" value="PTH"/>
    <property type="match status" value="1"/>
</dbReference>
<dbReference type="SUPFAM" id="SSF53178">
    <property type="entry name" value="Peptidyl-tRNA hydrolase-like"/>
    <property type="match status" value="1"/>
</dbReference>
<keyword evidence="3 8" id="KW-0378">Hydrolase</keyword>
<dbReference type="Proteomes" id="UP000184278">
    <property type="component" value="Unassembled WGS sequence"/>
</dbReference>
<feature type="binding site" evidence="8">
    <location>
        <position position="86"/>
    </location>
    <ligand>
        <name>tRNA</name>
        <dbReference type="ChEBI" id="CHEBI:17843"/>
    </ligand>
</feature>
<dbReference type="GO" id="GO:0072344">
    <property type="term" value="P:rescue of stalled ribosome"/>
    <property type="evidence" value="ECO:0007669"/>
    <property type="project" value="UniProtKB-UniRule"/>
</dbReference>
<feature type="binding site" evidence="8">
    <location>
        <position position="133"/>
    </location>
    <ligand>
        <name>tRNA</name>
        <dbReference type="ChEBI" id="CHEBI:17843"/>
    </ligand>
</feature>
<dbReference type="HAMAP" id="MF_00083">
    <property type="entry name" value="Pept_tRNA_hydro_bact"/>
    <property type="match status" value="1"/>
</dbReference>
<dbReference type="Gene3D" id="3.40.50.1470">
    <property type="entry name" value="Peptidyl-tRNA hydrolase"/>
    <property type="match status" value="1"/>
</dbReference>
<dbReference type="AlphaFoldDB" id="A0A1M5ZWH8"/>
<dbReference type="InterPro" id="IPR036416">
    <property type="entry name" value="Pept_tRNA_hydro_sf"/>
</dbReference>
<dbReference type="FunFam" id="3.40.50.1470:FF:000001">
    <property type="entry name" value="Peptidyl-tRNA hydrolase"/>
    <property type="match status" value="1"/>
</dbReference>
<dbReference type="GO" id="GO:0004045">
    <property type="term" value="F:peptidyl-tRNA hydrolase activity"/>
    <property type="evidence" value="ECO:0007669"/>
    <property type="project" value="UniProtKB-UniRule"/>
</dbReference>
<keyword evidence="12" id="KW-1185">Reference proteome</keyword>
<evidence type="ECO:0000256" key="6">
    <source>
        <dbReference type="ARBA" id="ARBA00048707"/>
    </source>
</evidence>
<evidence type="ECO:0000256" key="2">
    <source>
        <dbReference type="ARBA" id="ARBA00022555"/>
    </source>
</evidence>
<comment type="subcellular location">
    <subcellularLocation>
        <location evidence="8">Cytoplasm</location>
    </subcellularLocation>
</comment>
<comment type="subunit">
    <text evidence="8">Monomer.</text>
</comment>
<dbReference type="InterPro" id="IPR018171">
    <property type="entry name" value="Pept_tRNA_hydro_CS"/>
</dbReference>
<dbReference type="PANTHER" id="PTHR17224">
    <property type="entry name" value="PEPTIDYL-TRNA HYDROLASE"/>
    <property type="match status" value="1"/>
</dbReference>
<evidence type="ECO:0000256" key="7">
    <source>
        <dbReference type="ARBA" id="ARBA00050038"/>
    </source>
</evidence>
<evidence type="ECO:0000256" key="1">
    <source>
        <dbReference type="ARBA" id="ARBA00013260"/>
    </source>
</evidence>
<evidence type="ECO:0000256" key="10">
    <source>
        <dbReference type="RuleBase" id="RU004320"/>
    </source>
</evidence>
<comment type="similarity">
    <text evidence="5 8 10">Belongs to the PTH family.</text>
</comment>
<evidence type="ECO:0000313" key="11">
    <source>
        <dbReference type="EMBL" id="SHI28631.1"/>
    </source>
</evidence>
<evidence type="ECO:0000256" key="5">
    <source>
        <dbReference type="ARBA" id="ARBA00038063"/>
    </source>
</evidence>
<feature type="binding site" evidence="8">
    <location>
        <position position="34"/>
    </location>
    <ligand>
        <name>tRNA</name>
        <dbReference type="ChEBI" id="CHEBI:17843"/>
    </ligand>
</feature>
<keyword evidence="4 8" id="KW-0694">RNA-binding</keyword>
<comment type="catalytic activity">
    <reaction evidence="6 8 9">
        <text>an N-acyl-L-alpha-aminoacyl-tRNA + H2O = an N-acyl-L-amino acid + a tRNA + H(+)</text>
        <dbReference type="Rhea" id="RHEA:54448"/>
        <dbReference type="Rhea" id="RHEA-COMP:10123"/>
        <dbReference type="Rhea" id="RHEA-COMP:13883"/>
        <dbReference type="ChEBI" id="CHEBI:15377"/>
        <dbReference type="ChEBI" id="CHEBI:15378"/>
        <dbReference type="ChEBI" id="CHEBI:59874"/>
        <dbReference type="ChEBI" id="CHEBI:78442"/>
        <dbReference type="ChEBI" id="CHEBI:138191"/>
        <dbReference type="EC" id="3.1.1.29"/>
    </reaction>
</comment>
<feature type="binding site" evidence="8">
    <location>
        <position position="84"/>
    </location>
    <ligand>
        <name>tRNA</name>
        <dbReference type="ChEBI" id="CHEBI:17843"/>
    </ligand>
</feature>
<feature type="site" description="Discriminates between blocked and unblocked aminoacyl-tRNA" evidence="8">
    <location>
        <position position="29"/>
    </location>
</feature>
<accession>A0A1M5ZWH8</accession>
<protein>
    <recommendedName>
        <fullName evidence="7 8">Peptidyl-tRNA hydrolase</fullName>
        <shortName evidence="8">Pth</shortName>
        <ecNumber evidence="1 8">3.1.1.29</ecNumber>
    </recommendedName>
</protein>
<name>A0A1M5ZWH8_BUTFI</name>
<proteinExistence type="inferred from homology"/>
<evidence type="ECO:0000313" key="12">
    <source>
        <dbReference type="Proteomes" id="UP000184278"/>
    </source>
</evidence>
<dbReference type="NCBIfam" id="TIGR00447">
    <property type="entry name" value="pth"/>
    <property type="match status" value="1"/>
</dbReference>
<organism evidence="11 12">
    <name type="scientific">Butyrivibrio fibrisolvens DSM 3071</name>
    <dbReference type="NCBI Taxonomy" id="1121131"/>
    <lineage>
        <taxon>Bacteria</taxon>
        <taxon>Bacillati</taxon>
        <taxon>Bacillota</taxon>
        <taxon>Clostridia</taxon>
        <taxon>Lachnospirales</taxon>
        <taxon>Lachnospiraceae</taxon>
        <taxon>Butyrivibrio</taxon>
    </lineage>
</organism>
<dbReference type="GO" id="GO:0005737">
    <property type="term" value="C:cytoplasm"/>
    <property type="evidence" value="ECO:0007669"/>
    <property type="project" value="UniProtKB-SubCell"/>
</dbReference>
<sequence length="210" mass="23120">MLEFIKRLFFKNELKESNEEVVIIAGLGNPEKKYIGTRHNVGFATIDALCDKYGIELTETKFNAAYGKGMIEGHKVLLMKPLTYMNKSGEAIGPMCHFYKISPENDLIVISDDIDQDVGNIRVRPKGSAGGHNGLKSIIAHCQTDGFSRIRVGVGRKPQGMDLADHVLSHFSKEEEAGLKSAIENAMAAIPVILNEGTDAAMNRFNRKVV</sequence>
<evidence type="ECO:0000256" key="9">
    <source>
        <dbReference type="RuleBase" id="RU000673"/>
    </source>
</evidence>
<dbReference type="GO" id="GO:0000049">
    <property type="term" value="F:tRNA binding"/>
    <property type="evidence" value="ECO:0007669"/>
    <property type="project" value="UniProtKB-UniRule"/>
</dbReference>
<dbReference type="Pfam" id="PF01195">
    <property type="entry name" value="Pept_tRNA_hydro"/>
    <property type="match status" value="1"/>
</dbReference>